<name>A0A318JS12_9NOCA</name>
<dbReference type="InterPro" id="IPR050816">
    <property type="entry name" value="Flavin-dep_Halogenase_NPB"/>
</dbReference>
<proteinExistence type="inferred from homology"/>
<dbReference type="SUPFAM" id="SSF51905">
    <property type="entry name" value="FAD/NAD(P)-binding domain"/>
    <property type="match status" value="1"/>
</dbReference>
<accession>A0A318JS12</accession>
<dbReference type="GO" id="GO:0004497">
    <property type="term" value="F:monooxygenase activity"/>
    <property type="evidence" value="ECO:0007669"/>
    <property type="project" value="InterPro"/>
</dbReference>
<protein>
    <submittedName>
        <fullName evidence="2">Halogenation protein CepH</fullName>
    </submittedName>
</protein>
<gene>
    <name evidence="2" type="ORF">DFR70_113110</name>
</gene>
<dbReference type="Pfam" id="PF04820">
    <property type="entry name" value="Trp_halogenase"/>
    <property type="match status" value="2"/>
</dbReference>
<organism evidence="2 3">
    <name type="scientific">Nocardia tenerifensis</name>
    <dbReference type="NCBI Taxonomy" id="228006"/>
    <lineage>
        <taxon>Bacteria</taxon>
        <taxon>Bacillati</taxon>
        <taxon>Actinomycetota</taxon>
        <taxon>Actinomycetes</taxon>
        <taxon>Mycobacteriales</taxon>
        <taxon>Nocardiaceae</taxon>
        <taxon>Nocardia</taxon>
    </lineage>
</organism>
<evidence type="ECO:0000313" key="2">
    <source>
        <dbReference type="EMBL" id="PXX58775.1"/>
    </source>
</evidence>
<dbReference type="InterPro" id="IPR036188">
    <property type="entry name" value="FAD/NAD-bd_sf"/>
</dbReference>
<evidence type="ECO:0000256" key="1">
    <source>
        <dbReference type="ARBA" id="ARBA00038396"/>
    </source>
</evidence>
<comment type="caution">
    <text evidence="2">The sequence shown here is derived from an EMBL/GenBank/DDBJ whole genome shotgun (WGS) entry which is preliminary data.</text>
</comment>
<keyword evidence="3" id="KW-1185">Reference proteome</keyword>
<dbReference type="InterPro" id="IPR006905">
    <property type="entry name" value="Flavin_halogenase"/>
</dbReference>
<comment type="similarity">
    <text evidence="1">Belongs to the flavin-dependent halogenase family. Bacterial tryptophan halogenase subfamily.</text>
</comment>
<dbReference type="PRINTS" id="PR00420">
    <property type="entry name" value="RNGMNOXGNASE"/>
</dbReference>
<evidence type="ECO:0000313" key="3">
    <source>
        <dbReference type="Proteomes" id="UP000247569"/>
    </source>
</evidence>
<dbReference type="PANTHER" id="PTHR43747:SF1">
    <property type="entry name" value="SLR1998 PROTEIN"/>
    <property type="match status" value="1"/>
</dbReference>
<dbReference type="RefSeq" id="WP_157195511.1">
    <property type="nucleotide sequence ID" value="NZ_QJKF01000013.1"/>
</dbReference>
<dbReference type="AlphaFoldDB" id="A0A318JS12"/>
<dbReference type="Gene3D" id="3.30.9.100">
    <property type="match status" value="1"/>
</dbReference>
<dbReference type="PANTHER" id="PTHR43747">
    <property type="entry name" value="FAD-BINDING PROTEIN"/>
    <property type="match status" value="1"/>
</dbReference>
<dbReference type="Gene3D" id="3.50.50.60">
    <property type="entry name" value="FAD/NAD(P)-binding domain"/>
    <property type="match status" value="1"/>
</dbReference>
<reference evidence="2 3" key="1">
    <citation type="submission" date="2018-05" db="EMBL/GenBank/DDBJ databases">
        <title>Genomic Encyclopedia of Type Strains, Phase IV (KMG-IV): sequencing the most valuable type-strain genomes for metagenomic binning, comparative biology and taxonomic classification.</title>
        <authorList>
            <person name="Goeker M."/>
        </authorList>
    </citation>
    <scope>NUCLEOTIDE SEQUENCE [LARGE SCALE GENOMIC DNA]</scope>
    <source>
        <strain evidence="2 3">DSM 44704</strain>
    </source>
</reference>
<sequence>MRTEEVDVLVIGGGPAGAAFATITARAGLRVRVLEGKKFPRHHIGESLLAMSMPLLDSLGVTEDLDAAGFLRKTGAVFVWGAEHRRIDLEFPEPHRAYQVYRSEFDRLLLAHAARSGASVWQQQWARSVQPHGDDAGLRVVLSDGEQGRVEHRARMVVDASGLFQFTPRRLGSAQRLSGPHRIAVSGYYTGAERVSGYQAPNVISEASRDGWLWFIPLDATTTSVGFVGDAVDMTLPPAATLDDQIGTSELIASLLAPAQSVRTPRLLRYTNHIVADPLWRDGRVLIGDAAFFVDPLFSTGVHGALYSGTSAASATVSFLKDGLPEAELAEWYDRRMRAHYERVQTMVRLLYGINGTDSRFWRSRDLRDISDAQARTMARALGPISVPLFRTGQQASTLDLPPALAPLLSEFSTDPDPTCTVTAERLVLGHNIQVTHTLVRRGDHVVPAVGLVDPENRRPSVEVPHSSVAARLIGRLAHGPVVRSDWCHDSRLAALVSVLHSGQLVRDDLSARSEGCLR</sequence>
<dbReference type="EMBL" id="QJKF01000013">
    <property type="protein sequence ID" value="PXX58775.1"/>
    <property type="molecule type" value="Genomic_DNA"/>
</dbReference>
<dbReference type="Proteomes" id="UP000247569">
    <property type="component" value="Unassembled WGS sequence"/>
</dbReference>